<feature type="domain" description="DNA2/NAM7 helicase-like C-terminal" evidence="6">
    <location>
        <begin position="979"/>
        <end position="1151"/>
    </location>
</feature>
<evidence type="ECO:0000256" key="5">
    <source>
        <dbReference type="SAM" id="MobiDB-lite"/>
    </source>
</evidence>
<evidence type="ECO:0000259" key="6">
    <source>
        <dbReference type="Pfam" id="PF13087"/>
    </source>
</evidence>
<sequence length="1188" mass="128126">MFFSSASGRLVYSASDLVTASACEYATLVTLDDKLGRRPAPAVERDEMLERAAALGDEHEHRVLASLVDEYGRWEPGGTGGVLELPSPGDTSPTVLDARRRETLDALGSGADVVFQGTFWDGSFVGYADFLVKNDDGRYAVWDTKLARHAKATALLQIAAYGDQLVAAGLTPADEAVLVLGDGEHSVHPLGPLMSVLRERRARFLALVEEHLRRDAPVEWDQPGVSACGRCDYCRLEAEARDDLLLVARMSLPLRKKLRAAGVETVANLAQLGDHAFGGDRLPGPVERLREQARMQSGADQGDGHAPGDETLRYRVLEQHTIGRLPAPDTGDLFFDFEGDPMFQDGTDGSWGLEYLFGVIEDDGAAPVFRPFWAHSRSEERRAFLDFVAYVEDRRRRFPGLRIYHYAAYEKTALRNLAARHGTCEDTIDEWLRTGLLVDLLETVHGSLRISADSYSIKRLEPFYMGDEHRVGDVTNAGASVVAYAHYTAARDAGDRDGAAGVLESIRAYNEYDCVSTLRLRDWLLTLADRAPSAEGAADVPESTAAPGEPDAEPTAEELRLADYLAQLPRDAVLDPRQQAVAMVAAATGFHRRERKQYWWGHFDRLETDPMTWQDTRDVVVVNSARVLEDWEKPPRKRTFARRLSLRGAAAEGSDLRPGSTWFAMYAAPAPAELADPGQPYDAGARGGAFGLRVDEVLRHADGSVTLTCTEKTKSGREPHGALPMALTPDQPIRTASIEEALAEVARDVGAALPALPGTAALDILTRTPPRLAGGAPLPEAAPTVRGHDYISAVTAAVLSLRDSYLAVQGPPGTGKTYLGSHVIAALVERGWKIGVVSQGHVTVDGMLAKAIDAGVDPGRVAKKPKDPAALVPWEHTDPKRITALLAEPGGCLIGGTAWTMTGSSVPRGGLDLLVIDEAGQFSLANTLAVGQAAKNLLLLGDPQQLPQVTQGTHPVPVDTSALGWLSAGHPTLPPEFGYFLADSWRMHPALCAAVSRLSYDGQLASAPAGSERHLDGVAPGVETVLVDHEANTVSSAEEADVVVDQIRRHLGLLWQDRPDEPARHLATEDILVVAAYNAQVAMLRERLAAADLPGVRVGTVDKFQGQEAPVVIVSMACSSAADAPRGMEFLLNRNRLNVAVSRGMWRAVIVRSPELTGFMPTTPEAMVELGAFLQLSPTAAVVLEQNA</sequence>
<dbReference type="SUPFAM" id="SSF52540">
    <property type="entry name" value="P-loop containing nucleoside triphosphate hydrolases"/>
    <property type="match status" value="1"/>
</dbReference>
<dbReference type="GO" id="GO:0016787">
    <property type="term" value="F:hydrolase activity"/>
    <property type="evidence" value="ECO:0007669"/>
    <property type="project" value="UniProtKB-KW"/>
</dbReference>
<evidence type="ECO:0008006" key="10">
    <source>
        <dbReference type="Google" id="ProtNLM"/>
    </source>
</evidence>
<organism evidence="8 9">
    <name type="scientific">Zhihengliuella halotolerans</name>
    <dbReference type="NCBI Taxonomy" id="370736"/>
    <lineage>
        <taxon>Bacteria</taxon>
        <taxon>Bacillati</taxon>
        <taxon>Actinomycetota</taxon>
        <taxon>Actinomycetes</taxon>
        <taxon>Micrococcales</taxon>
        <taxon>Micrococcaceae</taxon>
        <taxon>Zhihengliuella</taxon>
    </lineage>
</organism>
<dbReference type="InterPro" id="IPR027417">
    <property type="entry name" value="P-loop_NTPase"/>
</dbReference>
<dbReference type="AlphaFoldDB" id="A0A4Q8AAH8"/>
<gene>
    <name evidence="8" type="ORF">EV380_0205</name>
</gene>
<feature type="region of interest" description="Disordered" evidence="5">
    <location>
        <begin position="535"/>
        <end position="554"/>
    </location>
</feature>
<dbReference type="PANTHER" id="PTHR43788">
    <property type="entry name" value="DNA2/NAM7 HELICASE FAMILY MEMBER"/>
    <property type="match status" value="1"/>
</dbReference>
<dbReference type="Gene3D" id="3.40.50.300">
    <property type="entry name" value="P-loop containing nucleotide triphosphate hydrolases"/>
    <property type="match status" value="2"/>
</dbReference>
<protein>
    <recommendedName>
        <fullName evidence="10">AAA+ ATPase domain-containing protein</fullName>
    </recommendedName>
</protein>
<keyword evidence="3" id="KW-0347">Helicase</keyword>
<proteinExistence type="predicted"/>
<accession>A0A4Q8AAH8</accession>
<feature type="domain" description="YprB ribonuclease H-like" evidence="7">
    <location>
        <begin position="333"/>
        <end position="524"/>
    </location>
</feature>
<evidence type="ECO:0000313" key="9">
    <source>
        <dbReference type="Proteomes" id="UP000292685"/>
    </source>
</evidence>
<evidence type="ECO:0000256" key="4">
    <source>
        <dbReference type="ARBA" id="ARBA00022840"/>
    </source>
</evidence>
<dbReference type="CDD" id="cd17934">
    <property type="entry name" value="DEXXQc_Upf1-like"/>
    <property type="match status" value="1"/>
</dbReference>
<keyword evidence="1" id="KW-0547">Nucleotide-binding</keyword>
<dbReference type="EMBL" id="SHLA01000001">
    <property type="protein sequence ID" value="RZU60661.1"/>
    <property type="molecule type" value="Genomic_DNA"/>
</dbReference>
<evidence type="ECO:0000256" key="2">
    <source>
        <dbReference type="ARBA" id="ARBA00022801"/>
    </source>
</evidence>
<dbReference type="InterPro" id="IPR041679">
    <property type="entry name" value="DNA2/NAM7-like_C"/>
</dbReference>
<dbReference type="InterPro" id="IPR050534">
    <property type="entry name" value="Coronavir_polyprotein_1ab"/>
</dbReference>
<dbReference type="RefSeq" id="WP_130448727.1">
    <property type="nucleotide sequence ID" value="NZ_SHLA01000001.1"/>
</dbReference>
<reference evidence="8 9" key="1">
    <citation type="submission" date="2019-02" db="EMBL/GenBank/DDBJ databases">
        <title>Sequencing the genomes of 1000 actinobacteria strains.</title>
        <authorList>
            <person name="Klenk H.-P."/>
        </authorList>
    </citation>
    <scope>NUCLEOTIDE SEQUENCE [LARGE SCALE GENOMIC DNA]</scope>
    <source>
        <strain evidence="8 9">DSM 17364</strain>
    </source>
</reference>
<comment type="caution">
    <text evidence="8">The sequence shown here is derived from an EMBL/GenBank/DDBJ whole genome shotgun (WGS) entry which is preliminary data.</text>
</comment>
<dbReference type="InterPro" id="IPR019993">
    <property type="entry name" value="RecB_nuclease_TM0106_put"/>
</dbReference>
<dbReference type="Pfam" id="PF13087">
    <property type="entry name" value="AAA_12"/>
    <property type="match status" value="1"/>
</dbReference>
<keyword evidence="4" id="KW-0067">ATP-binding</keyword>
<dbReference type="InterPro" id="IPR038720">
    <property type="entry name" value="YprB_RNase_H-like_dom"/>
</dbReference>
<evidence type="ECO:0000313" key="8">
    <source>
        <dbReference type="EMBL" id="RZU60661.1"/>
    </source>
</evidence>
<dbReference type="GO" id="GO:0043139">
    <property type="term" value="F:5'-3' DNA helicase activity"/>
    <property type="evidence" value="ECO:0007669"/>
    <property type="project" value="TreeGrafter"/>
</dbReference>
<dbReference type="Proteomes" id="UP000292685">
    <property type="component" value="Unassembled WGS sequence"/>
</dbReference>
<dbReference type="GO" id="GO:0005524">
    <property type="term" value="F:ATP binding"/>
    <property type="evidence" value="ECO:0007669"/>
    <property type="project" value="UniProtKB-KW"/>
</dbReference>
<dbReference type="NCBIfam" id="TIGR03491">
    <property type="entry name" value="TM0106 family RecB-like putative nuclease"/>
    <property type="match status" value="1"/>
</dbReference>
<dbReference type="Pfam" id="PF13482">
    <property type="entry name" value="RNase_H_2"/>
    <property type="match status" value="1"/>
</dbReference>
<evidence type="ECO:0000259" key="7">
    <source>
        <dbReference type="Pfam" id="PF13482"/>
    </source>
</evidence>
<evidence type="ECO:0000256" key="1">
    <source>
        <dbReference type="ARBA" id="ARBA00022741"/>
    </source>
</evidence>
<evidence type="ECO:0000256" key="3">
    <source>
        <dbReference type="ARBA" id="ARBA00022806"/>
    </source>
</evidence>
<dbReference type="InterPro" id="IPR047187">
    <property type="entry name" value="SF1_C_Upf1"/>
</dbReference>
<dbReference type="CDD" id="cd18808">
    <property type="entry name" value="SF1_C_Upf1"/>
    <property type="match status" value="1"/>
</dbReference>
<keyword evidence="2" id="KW-0378">Hydrolase</keyword>
<dbReference type="OrthoDB" id="9757917at2"/>
<dbReference type="PANTHER" id="PTHR43788:SF8">
    <property type="entry name" value="DNA-BINDING PROTEIN SMUBP-2"/>
    <property type="match status" value="1"/>
</dbReference>
<dbReference type="Pfam" id="PF13604">
    <property type="entry name" value="AAA_30"/>
    <property type="match status" value="1"/>
</dbReference>
<name>A0A4Q8AAH8_9MICC</name>
<keyword evidence="9" id="KW-1185">Reference proteome</keyword>